<dbReference type="PROSITE" id="PS51257">
    <property type="entry name" value="PROKAR_LIPOPROTEIN"/>
    <property type="match status" value="1"/>
</dbReference>
<keyword evidence="3" id="KW-1185">Reference proteome</keyword>
<keyword evidence="1" id="KW-1133">Transmembrane helix</keyword>
<name>A0A9X2VS82_9PSEU</name>
<organism evidence="2 3">
    <name type="scientific">Umezawaea endophytica</name>
    <dbReference type="NCBI Taxonomy" id="1654476"/>
    <lineage>
        <taxon>Bacteria</taxon>
        <taxon>Bacillati</taxon>
        <taxon>Actinomycetota</taxon>
        <taxon>Actinomycetes</taxon>
        <taxon>Pseudonocardiales</taxon>
        <taxon>Pseudonocardiaceae</taxon>
        <taxon>Umezawaea</taxon>
    </lineage>
</organism>
<accession>A0A9X2VS82</accession>
<proteinExistence type="predicted"/>
<evidence type="ECO:0000313" key="2">
    <source>
        <dbReference type="EMBL" id="MCS7481252.1"/>
    </source>
</evidence>
<reference evidence="2" key="1">
    <citation type="submission" date="2022-08" db="EMBL/GenBank/DDBJ databases">
        <authorList>
            <person name="Tistechok S."/>
            <person name="Samborskyy M."/>
            <person name="Roman I."/>
        </authorList>
    </citation>
    <scope>NUCLEOTIDE SEQUENCE</scope>
    <source>
        <strain evidence="2">DSM 103496</strain>
    </source>
</reference>
<dbReference type="AlphaFoldDB" id="A0A9X2VS82"/>
<evidence type="ECO:0000313" key="3">
    <source>
        <dbReference type="Proteomes" id="UP001141259"/>
    </source>
</evidence>
<dbReference type="Proteomes" id="UP001141259">
    <property type="component" value="Unassembled WGS sequence"/>
</dbReference>
<gene>
    <name evidence="2" type="ORF">NZH93_30720</name>
</gene>
<keyword evidence="1" id="KW-0812">Transmembrane</keyword>
<comment type="caution">
    <text evidence="2">The sequence shown here is derived from an EMBL/GenBank/DDBJ whole genome shotgun (WGS) entry which is preliminary data.</text>
</comment>
<keyword evidence="1" id="KW-0472">Membrane</keyword>
<protein>
    <recommendedName>
        <fullName evidence="4">TPM domain-containing protein</fullName>
    </recommendedName>
</protein>
<feature type="transmembrane region" description="Helical" evidence="1">
    <location>
        <begin position="176"/>
        <end position="197"/>
    </location>
</feature>
<dbReference type="RefSeq" id="WP_259626741.1">
    <property type="nucleotide sequence ID" value="NZ_JANYMP010000017.1"/>
</dbReference>
<evidence type="ECO:0008006" key="4">
    <source>
        <dbReference type="Google" id="ProtNLM"/>
    </source>
</evidence>
<dbReference type="EMBL" id="JANYMP010000017">
    <property type="protein sequence ID" value="MCS7481252.1"/>
    <property type="molecule type" value="Genomic_DNA"/>
</dbReference>
<feature type="transmembrane region" description="Helical" evidence="1">
    <location>
        <begin position="7"/>
        <end position="28"/>
    </location>
</feature>
<evidence type="ECO:0000256" key="1">
    <source>
        <dbReference type="SAM" id="Phobius"/>
    </source>
</evidence>
<sequence length="292" mass="30592">MKRVRSFFGTGFGAAVLACLVLAGWALWSGGVLDGPIARQVRSSSVYAAPGVELDQAAAERILGNRRLVVAFLAPDADLRASCKSVHGAADGTLALMLKREGDEYDHYGCALLPGVDNENFGKAFVAETMIASGVDQFHDQPLDALKVIAVNYDKLVRTGAVPDGARTISPSLPRYLVAAASVAAVLVGAAGIYLGARRAGRLTARRREGLEAATDDRSALSASAGVLAQQIIDLDRRYATASPSFAGKYRRLTRDYTGLLATIAAGGGSTGALTAQVEALSRRCRELALTP</sequence>